<name>A0A1C3EC74_9GAMM</name>
<organism evidence="5 6">
    <name type="scientific">Veronia pacifica</name>
    <dbReference type="NCBI Taxonomy" id="1080227"/>
    <lineage>
        <taxon>Bacteria</taxon>
        <taxon>Pseudomonadati</taxon>
        <taxon>Pseudomonadota</taxon>
        <taxon>Gammaproteobacteria</taxon>
        <taxon>Vibrionales</taxon>
        <taxon>Vibrionaceae</taxon>
        <taxon>Veronia</taxon>
    </lineage>
</organism>
<evidence type="ECO:0000313" key="5">
    <source>
        <dbReference type="EMBL" id="ODA30835.1"/>
    </source>
</evidence>
<dbReference type="STRING" id="1080227.A8L45_19000"/>
<dbReference type="OrthoDB" id="6627771at2"/>
<evidence type="ECO:0000259" key="4">
    <source>
        <dbReference type="PROSITE" id="PS50949"/>
    </source>
</evidence>
<dbReference type="InterPro" id="IPR011711">
    <property type="entry name" value="GntR_C"/>
</dbReference>
<dbReference type="Pfam" id="PF07729">
    <property type="entry name" value="FCD"/>
    <property type="match status" value="1"/>
</dbReference>
<dbReference type="InterPro" id="IPR008920">
    <property type="entry name" value="TF_FadR/GntR_C"/>
</dbReference>
<evidence type="ECO:0000313" key="6">
    <source>
        <dbReference type="Proteomes" id="UP000094936"/>
    </source>
</evidence>
<dbReference type="PROSITE" id="PS50949">
    <property type="entry name" value="HTH_GNTR"/>
    <property type="match status" value="1"/>
</dbReference>
<dbReference type="GO" id="GO:0003677">
    <property type="term" value="F:DNA binding"/>
    <property type="evidence" value="ECO:0007669"/>
    <property type="project" value="UniProtKB-KW"/>
</dbReference>
<dbReference type="InterPro" id="IPR036390">
    <property type="entry name" value="WH_DNA-bd_sf"/>
</dbReference>
<feature type="domain" description="HTH gntR-type" evidence="4">
    <location>
        <begin position="4"/>
        <end position="71"/>
    </location>
</feature>
<dbReference type="GO" id="GO:0003700">
    <property type="term" value="F:DNA-binding transcription factor activity"/>
    <property type="evidence" value="ECO:0007669"/>
    <property type="project" value="InterPro"/>
</dbReference>
<dbReference type="EMBL" id="LYBM01000046">
    <property type="protein sequence ID" value="ODA30835.1"/>
    <property type="molecule type" value="Genomic_DNA"/>
</dbReference>
<dbReference type="CDD" id="cd07377">
    <property type="entry name" value="WHTH_GntR"/>
    <property type="match status" value="1"/>
</dbReference>
<dbReference type="Gene3D" id="1.10.10.10">
    <property type="entry name" value="Winged helix-like DNA-binding domain superfamily/Winged helix DNA-binding domain"/>
    <property type="match status" value="1"/>
</dbReference>
<dbReference type="Pfam" id="PF00392">
    <property type="entry name" value="GntR"/>
    <property type="match status" value="1"/>
</dbReference>
<comment type="caution">
    <text evidence="5">The sequence shown here is derived from an EMBL/GenBank/DDBJ whole genome shotgun (WGS) entry which is preliminary data.</text>
</comment>
<reference evidence="5 6" key="1">
    <citation type="submission" date="2016-05" db="EMBL/GenBank/DDBJ databases">
        <title>Genomic Taxonomy of the Vibrionaceae.</title>
        <authorList>
            <person name="Gomez-Gil B."/>
            <person name="Enciso-Ibarra J."/>
        </authorList>
    </citation>
    <scope>NUCLEOTIDE SEQUENCE [LARGE SCALE GENOMIC DNA]</scope>
    <source>
        <strain evidence="5 6">CAIM 1920</strain>
    </source>
</reference>
<evidence type="ECO:0000256" key="2">
    <source>
        <dbReference type="ARBA" id="ARBA00023125"/>
    </source>
</evidence>
<dbReference type="PANTHER" id="PTHR43537">
    <property type="entry name" value="TRANSCRIPTIONAL REGULATOR, GNTR FAMILY"/>
    <property type="match status" value="1"/>
</dbReference>
<keyword evidence="3" id="KW-0804">Transcription</keyword>
<dbReference type="SUPFAM" id="SSF48008">
    <property type="entry name" value="GntR ligand-binding domain-like"/>
    <property type="match status" value="1"/>
</dbReference>
<dbReference type="Gene3D" id="1.20.120.530">
    <property type="entry name" value="GntR ligand-binding domain-like"/>
    <property type="match status" value="1"/>
</dbReference>
<keyword evidence="6" id="KW-1185">Reference proteome</keyword>
<evidence type="ECO:0000256" key="1">
    <source>
        <dbReference type="ARBA" id="ARBA00023015"/>
    </source>
</evidence>
<keyword evidence="1" id="KW-0805">Transcription regulation</keyword>
<dbReference type="AlphaFoldDB" id="A0A1C3EC74"/>
<evidence type="ECO:0000256" key="3">
    <source>
        <dbReference type="ARBA" id="ARBA00023163"/>
    </source>
</evidence>
<sequence>MREPTKSDNLTERLIEAIISGEFPSGSKISEPELSRRYEVSRGPLREAIMRIETLGLIERIPHVGARVITLSEVQLKEIYSVREALEGMAVRQACQHITSEELHSLKQLLTSHQQYIKDVKGASYFLQSGDFDFHYRVIKASRNQKLISLLCDELYHLVRMYRIQFSRLRSAPKSALKEHFQIFDALCERDEDLSEMLMRRHIRRSQHLAQEFLINQGENK</sequence>
<dbReference type="InterPro" id="IPR000524">
    <property type="entry name" value="Tscrpt_reg_HTH_GntR"/>
</dbReference>
<keyword evidence="2" id="KW-0238">DNA-binding</keyword>
<protein>
    <submittedName>
        <fullName evidence="5">GntR family transcriptional regulator</fullName>
    </submittedName>
</protein>
<proteinExistence type="predicted"/>
<dbReference type="InterPro" id="IPR036388">
    <property type="entry name" value="WH-like_DNA-bd_sf"/>
</dbReference>
<dbReference type="Proteomes" id="UP000094936">
    <property type="component" value="Unassembled WGS sequence"/>
</dbReference>
<dbReference type="SMART" id="SM00345">
    <property type="entry name" value="HTH_GNTR"/>
    <property type="match status" value="1"/>
</dbReference>
<dbReference type="SMART" id="SM00895">
    <property type="entry name" value="FCD"/>
    <property type="match status" value="1"/>
</dbReference>
<dbReference type="SUPFAM" id="SSF46785">
    <property type="entry name" value="Winged helix' DNA-binding domain"/>
    <property type="match status" value="1"/>
</dbReference>
<accession>A0A1C3EC74</accession>
<gene>
    <name evidence="5" type="ORF">A8L45_19000</name>
</gene>
<dbReference type="PANTHER" id="PTHR43537:SF49">
    <property type="entry name" value="TRANSCRIPTIONAL REGULATORY PROTEIN"/>
    <property type="match status" value="1"/>
</dbReference>